<dbReference type="OrthoDB" id="671439at2759"/>
<accession>A0A565BJD6</accession>
<dbReference type="AlphaFoldDB" id="A0A565BJD6"/>
<sequence>MANEDSSIPSLVVEKSEVVLVKPSKPTPVVSLSLSTIDNNPNFETIVQIICIFAHNPYLKGQDPVSLLQHGLSRALVYYYPLAGKLHRKSEDNRLELNCKTGDGVPFIRATSTYTLSSLNYLEGTDHFDASHQLVPCYEPVKGCEGYDPLALQVTMFACGGMTIGMAHSHAVCDGFGGAQFFGAMMELAFGKTQPTVIPVWNRERLTFNNISDIN</sequence>
<dbReference type="InterPro" id="IPR023213">
    <property type="entry name" value="CAT-like_dom_sf"/>
</dbReference>
<dbReference type="PANTHER" id="PTHR31147">
    <property type="entry name" value="ACYL TRANSFERASE 4"/>
    <property type="match status" value="1"/>
</dbReference>
<dbReference type="InterPro" id="IPR050898">
    <property type="entry name" value="Plant_acyltransferase"/>
</dbReference>
<protein>
    <submittedName>
        <fullName evidence="2">Uncharacterized protein</fullName>
    </submittedName>
</protein>
<organism evidence="2 3">
    <name type="scientific">Arabis nemorensis</name>
    <dbReference type="NCBI Taxonomy" id="586526"/>
    <lineage>
        <taxon>Eukaryota</taxon>
        <taxon>Viridiplantae</taxon>
        <taxon>Streptophyta</taxon>
        <taxon>Embryophyta</taxon>
        <taxon>Tracheophyta</taxon>
        <taxon>Spermatophyta</taxon>
        <taxon>Magnoliopsida</taxon>
        <taxon>eudicotyledons</taxon>
        <taxon>Gunneridae</taxon>
        <taxon>Pentapetalae</taxon>
        <taxon>rosids</taxon>
        <taxon>malvids</taxon>
        <taxon>Brassicales</taxon>
        <taxon>Brassicaceae</taxon>
        <taxon>Arabideae</taxon>
        <taxon>Arabis</taxon>
    </lineage>
</organism>
<evidence type="ECO:0000313" key="3">
    <source>
        <dbReference type="Proteomes" id="UP000489600"/>
    </source>
</evidence>
<comment type="similarity">
    <text evidence="1">Belongs to the plant acyltransferase family.</text>
</comment>
<dbReference type="EMBL" id="CABITT030000004">
    <property type="protein sequence ID" value="VVB00969.1"/>
    <property type="molecule type" value="Genomic_DNA"/>
</dbReference>
<dbReference type="Gene3D" id="3.30.559.10">
    <property type="entry name" value="Chloramphenicol acetyltransferase-like domain"/>
    <property type="match status" value="1"/>
</dbReference>
<dbReference type="PANTHER" id="PTHR31147:SF25">
    <property type="entry name" value="HXXXD-TYPE ACYL-TRANSFERASE FAMILY PROTEIN"/>
    <property type="match status" value="1"/>
</dbReference>
<name>A0A565BJD6_9BRAS</name>
<gene>
    <name evidence="2" type="ORF">ANE_LOCUS11413</name>
</gene>
<comment type="caution">
    <text evidence="2">The sequence shown here is derived from an EMBL/GenBank/DDBJ whole genome shotgun (WGS) entry which is preliminary data.</text>
</comment>
<evidence type="ECO:0000313" key="2">
    <source>
        <dbReference type="EMBL" id="VVB00969.1"/>
    </source>
</evidence>
<dbReference type="Pfam" id="PF02458">
    <property type="entry name" value="Transferase"/>
    <property type="match status" value="1"/>
</dbReference>
<proteinExistence type="inferred from homology"/>
<evidence type="ECO:0000256" key="1">
    <source>
        <dbReference type="ARBA" id="ARBA00009861"/>
    </source>
</evidence>
<dbReference type="Proteomes" id="UP000489600">
    <property type="component" value="Unassembled WGS sequence"/>
</dbReference>
<keyword evidence="3" id="KW-1185">Reference proteome</keyword>
<reference evidence="2" key="1">
    <citation type="submission" date="2019-07" db="EMBL/GenBank/DDBJ databases">
        <authorList>
            <person name="Dittberner H."/>
        </authorList>
    </citation>
    <scope>NUCLEOTIDE SEQUENCE [LARGE SCALE GENOMIC DNA]</scope>
</reference>